<keyword evidence="1" id="KW-0472">Membrane</keyword>
<name>A0ABN1EXL6_9ACTN</name>
<keyword evidence="1" id="KW-1133">Transmembrane helix</keyword>
<keyword evidence="1" id="KW-0812">Transmembrane</keyword>
<dbReference type="EMBL" id="BAAACA010000001">
    <property type="protein sequence ID" value="GAA0577129.1"/>
    <property type="molecule type" value="Genomic_DNA"/>
</dbReference>
<sequence>MPKQLFASVEEDNLRASVARFDDRLPSRWTAPVISTVLTLPLAFLALLFAGLSPMACDNCDQEQNARFTPSFDTAFDVFQAGLVLAMGLLLTSWVLPWRHRLAARRVLFAVLAPICVICSYVIFVAMVDWP</sequence>
<comment type="caution">
    <text evidence="2">The sequence shown here is derived from an EMBL/GenBank/DDBJ whole genome shotgun (WGS) entry which is preliminary data.</text>
</comment>
<proteinExistence type="predicted"/>
<gene>
    <name evidence="2" type="ORF">GCM10010394_02070</name>
</gene>
<feature type="transmembrane region" description="Helical" evidence="1">
    <location>
        <begin position="78"/>
        <end position="96"/>
    </location>
</feature>
<feature type="transmembrane region" description="Helical" evidence="1">
    <location>
        <begin position="108"/>
        <end position="128"/>
    </location>
</feature>
<protein>
    <submittedName>
        <fullName evidence="2">Uncharacterized protein</fullName>
    </submittedName>
</protein>
<evidence type="ECO:0000313" key="3">
    <source>
        <dbReference type="Proteomes" id="UP001500668"/>
    </source>
</evidence>
<accession>A0ABN1EXL6</accession>
<organism evidence="2 3">
    <name type="scientific">Streptomyces crystallinus</name>
    <dbReference type="NCBI Taxonomy" id="68191"/>
    <lineage>
        <taxon>Bacteria</taxon>
        <taxon>Bacillati</taxon>
        <taxon>Actinomycetota</taxon>
        <taxon>Actinomycetes</taxon>
        <taxon>Kitasatosporales</taxon>
        <taxon>Streptomycetaceae</taxon>
        <taxon>Streptomyces</taxon>
    </lineage>
</organism>
<feature type="transmembrane region" description="Helical" evidence="1">
    <location>
        <begin position="29"/>
        <end position="49"/>
    </location>
</feature>
<evidence type="ECO:0000313" key="2">
    <source>
        <dbReference type="EMBL" id="GAA0577129.1"/>
    </source>
</evidence>
<dbReference type="RefSeq" id="WP_344068587.1">
    <property type="nucleotide sequence ID" value="NZ_BAAACA010000001.1"/>
</dbReference>
<reference evidence="2 3" key="1">
    <citation type="journal article" date="2019" name="Int. J. Syst. Evol. Microbiol.">
        <title>The Global Catalogue of Microorganisms (GCM) 10K type strain sequencing project: providing services to taxonomists for standard genome sequencing and annotation.</title>
        <authorList>
            <consortium name="The Broad Institute Genomics Platform"/>
            <consortium name="The Broad Institute Genome Sequencing Center for Infectious Disease"/>
            <person name="Wu L."/>
            <person name="Ma J."/>
        </authorList>
    </citation>
    <scope>NUCLEOTIDE SEQUENCE [LARGE SCALE GENOMIC DNA]</scope>
    <source>
        <strain evidence="2 3">JCM 5067</strain>
    </source>
</reference>
<dbReference type="Proteomes" id="UP001500668">
    <property type="component" value="Unassembled WGS sequence"/>
</dbReference>
<evidence type="ECO:0000256" key="1">
    <source>
        <dbReference type="SAM" id="Phobius"/>
    </source>
</evidence>
<keyword evidence="3" id="KW-1185">Reference proteome</keyword>